<evidence type="ECO:0000256" key="1">
    <source>
        <dbReference type="SAM" id="MobiDB-lite"/>
    </source>
</evidence>
<dbReference type="Proteomes" id="UP000075714">
    <property type="component" value="Unassembled WGS sequence"/>
</dbReference>
<protein>
    <submittedName>
        <fullName evidence="2">Uncharacterized protein</fullName>
    </submittedName>
</protein>
<dbReference type="EMBL" id="LSYV01000011">
    <property type="protein sequence ID" value="KXZ52212.1"/>
    <property type="molecule type" value="Genomic_DNA"/>
</dbReference>
<accession>A0A150GR39</accession>
<proteinExistence type="predicted"/>
<evidence type="ECO:0000313" key="2">
    <source>
        <dbReference type="EMBL" id="KXZ52212.1"/>
    </source>
</evidence>
<evidence type="ECO:0000313" key="3">
    <source>
        <dbReference type="Proteomes" id="UP000075714"/>
    </source>
</evidence>
<organism evidence="2 3">
    <name type="scientific">Gonium pectorale</name>
    <name type="common">Green alga</name>
    <dbReference type="NCBI Taxonomy" id="33097"/>
    <lineage>
        <taxon>Eukaryota</taxon>
        <taxon>Viridiplantae</taxon>
        <taxon>Chlorophyta</taxon>
        <taxon>core chlorophytes</taxon>
        <taxon>Chlorophyceae</taxon>
        <taxon>CS clade</taxon>
        <taxon>Chlamydomonadales</taxon>
        <taxon>Volvocaceae</taxon>
        <taxon>Gonium</taxon>
    </lineage>
</organism>
<feature type="compositionally biased region" description="Polar residues" evidence="1">
    <location>
        <begin position="318"/>
        <end position="329"/>
    </location>
</feature>
<feature type="region of interest" description="Disordered" evidence="1">
    <location>
        <begin position="309"/>
        <end position="368"/>
    </location>
</feature>
<comment type="caution">
    <text evidence="2">The sequence shown here is derived from an EMBL/GenBank/DDBJ whole genome shotgun (WGS) entry which is preliminary data.</text>
</comment>
<dbReference type="AlphaFoldDB" id="A0A150GR39"/>
<name>A0A150GR39_GONPE</name>
<gene>
    <name evidence="2" type="ORF">GPECTOR_10g843</name>
</gene>
<sequence length="430" mass="47277">MSSSAKQFYDTHHPEQSALTDDLLHFPFAVGEEWSRIFKQVASCIPVERDNLLEALRTIRGNRNLTKLKCPVRFDKAQQVVMLWLCSPAGGGFLARLREQHRPRGGQWNRGAEEAVLEAMARVSPTLAERLRVIAWAGCTEEQKAVALEQYLGRLTDPAHHLEALGLVMKGNKEALDIATGIIKSMPTEAKEVVQILQATPASLLLTGWRTSSGVAAGINPGLTLLDLFPGELVQALKDVDAANRCREEAAYLCAADLQGAVPGLQPLLSAHGLPTLVADLEWYKIKPPVRWGTAAKESALSYLEQHVGPDEEEASLDASTASGSSVPAPQQELGGDEPQQPAEADAARDFQEREPQQPEPFAGAQAHRHAEMAMELLAHLEAVERDMQRWAQRLSLEMLVMMTAELLRSPTWGMPEWSDAHLDFSMPAW</sequence>
<reference evidence="3" key="1">
    <citation type="journal article" date="2016" name="Nat. Commun.">
        <title>The Gonium pectorale genome demonstrates co-option of cell cycle regulation during the evolution of multicellularity.</title>
        <authorList>
            <person name="Hanschen E.R."/>
            <person name="Marriage T.N."/>
            <person name="Ferris P.J."/>
            <person name="Hamaji T."/>
            <person name="Toyoda A."/>
            <person name="Fujiyama A."/>
            <person name="Neme R."/>
            <person name="Noguchi H."/>
            <person name="Minakuchi Y."/>
            <person name="Suzuki M."/>
            <person name="Kawai-Toyooka H."/>
            <person name="Smith D.R."/>
            <person name="Sparks H."/>
            <person name="Anderson J."/>
            <person name="Bakaric R."/>
            <person name="Luria V."/>
            <person name="Karger A."/>
            <person name="Kirschner M.W."/>
            <person name="Durand P.M."/>
            <person name="Michod R.E."/>
            <person name="Nozaki H."/>
            <person name="Olson B.J."/>
        </authorList>
    </citation>
    <scope>NUCLEOTIDE SEQUENCE [LARGE SCALE GENOMIC DNA]</scope>
    <source>
        <strain evidence="3">NIES-2863</strain>
    </source>
</reference>
<keyword evidence="3" id="KW-1185">Reference proteome</keyword>
<feature type="compositionally biased region" description="Basic and acidic residues" evidence="1">
    <location>
        <begin position="346"/>
        <end position="357"/>
    </location>
</feature>